<dbReference type="GO" id="GO:0046943">
    <property type="term" value="F:carboxylic acid transmembrane transporter activity"/>
    <property type="evidence" value="ECO:0007669"/>
    <property type="project" value="TreeGrafter"/>
</dbReference>
<comment type="subcellular location">
    <subcellularLocation>
        <location evidence="1">Membrane</location>
        <topology evidence="1">Multi-pass membrane protein</topology>
    </subcellularLocation>
</comment>
<dbReference type="KEGG" id="tvl:FAZ95_06500"/>
<evidence type="ECO:0000256" key="5">
    <source>
        <dbReference type="SAM" id="Phobius"/>
    </source>
</evidence>
<feature type="transmembrane region" description="Helical" evidence="5">
    <location>
        <begin position="238"/>
        <end position="262"/>
    </location>
</feature>
<protein>
    <submittedName>
        <fullName evidence="7">Aromatic acid/H+ symport family MFS transporter</fullName>
    </submittedName>
</protein>
<dbReference type="RefSeq" id="WP_137331696.1">
    <property type="nucleotide sequence ID" value="NZ_CP040077.1"/>
</dbReference>
<name>A0A4P8IMW0_9BURK</name>
<dbReference type="Pfam" id="PF07690">
    <property type="entry name" value="MFS_1"/>
    <property type="match status" value="1"/>
</dbReference>
<dbReference type="SUPFAM" id="SSF103473">
    <property type="entry name" value="MFS general substrate transporter"/>
    <property type="match status" value="1"/>
</dbReference>
<evidence type="ECO:0000313" key="8">
    <source>
        <dbReference type="Proteomes" id="UP000298656"/>
    </source>
</evidence>
<evidence type="ECO:0000256" key="3">
    <source>
        <dbReference type="ARBA" id="ARBA00022989"/>
    </source>
</evidence>
<reference evidence="7 8" key="1">
    <citation type="submission" date="2019-05" db="EMBL/GenBank/DDBJ databases">
        <title>Burkholderia sp. DHOD12, isolated from subtropical forest soil.</title>
        <authorList>
            <person name="Gao Z.-H."/>
            <person name="Qiu L.-H."/>
        </authorList>
    </citation>
    <scope>NUCLEOTIDE SEQUENCE [LARGE SCALE GENOMIC DNA]</scope>
    <source>
        <strain evidence="7 8">DHOD12</strain>
    </source>
</reference>
<dbReference type="PANTHER" id="PTHR23508">
    <property type="entry name" value="CARBOXYLIC ACID TRANSPORTER PROTEIN HOMOLOG"/>
    <property type="match status" value="1"/>
</dbReference>
<evidence type="ECO:0000313" key="7">
    <source>
        <dbReference type="EMBL" id="QCP48865.1"/>
    </source>
</evidence>
<proteinExistence type="predicted"/>
<dbReference type="EMBL" id="CP040077">
    <property type="protein sequence ID" value="QCP48865.1"/>
    <property type="molecule type" value="Genomic_DNA"/>
</dbReference>
<dbReference type="InterPro" id="IPR020846">
    <property type="entry name" value="MFS_dom"/>
</dbReference>
<feature type="transmembrane region" description="Helical" evidence="5">
    <location>
        <begin position="382"/>
        <end position="399"/>
    </location>
</feature>
<dbReference type="GO" id="GO:0005886">
    <property type="term" value="C:plasma membrane"/>
    <property type="evidence" value="ECO:0007669"/>
    <property type="project" value="TreeGrafter"/>
</dbReference>
<organism evidence="7 8">
    <name type="scientific">Trinickia violacea</name>
    <dbReference type="NCBI Taxonomy" id="2571746"/>
    <lineage>
        <taxon>Bacteria</taxon>
        <taxon>Pseudomonadati</taxon>
        <taxon>Pseudomonadota</taxon>
        <taxon>Betaproteobacteria</taxon>
        <taxon>Burkholderiales</taxon>
        <taxon>Burkholderiaceae</taxon>
        <taxon>Trinickia</taxon>
    </lineage>
</organism>
<keyword evidence="4 5" id="KW-0472">Membrane</keyword>
<keyword evidence="3 5" id="KW-1133">Transmembrane helix</keyword>
<evidence type="ECO:0000259" key="6">
    <source>
        <dbReference type="PROSITE" id="PS50850"/>
    </source>
</evidence>
<dbReference type="PROSITE" id="PS50850">
    <property type="entry name" value="MFS"/>
    <property type="match status" value="1"/>
</dbReference>
<evidence type="ECO:0000256" key="2">
    <source>
        <dbReference type="ARBA" id="ARBA00022692"/>
    </source>
</evidence>
<dbReference type="AlphaFoldDB" id="A0A4P8IMW0"/>
<feature type="transmembrane region" description="Helical" evidence="5">
    <location>
        <begin position="282"/>
        <end position="301"/>
    </location>
</feature>
<feature type="transmembrane region" description="Helical" evidence="5">
    <location>
        <begin position="36"/>
        <end position="59"/>
    </location>
</feature>
<dbReference type="OrthoDB" id="9109650at2"/>
<feature type="domain" description="Major facilitator superfamily (MFS) profile" evidence="6">
    <location>
        <begin position="37"/>
        <end position="426"/>
    </location>
</feature>
<gene>
    <name evidence="7" type="ORF">FAZ95_06500</name>
</gene>
<feature type="transmembrane region" description="Helical" evidence="5">
    <location>
        <begin position="313"/>
        <end position="333"/>
    </location>
</feature>
<dbReference type="InterPro" id="IPR011701">
    <property type="entry name" value="MFS"/>
</dbReference>
<feature type="transmembrane region" description="Helical" evidence="5">
    <location>
        <begin position="187"/>
        <end position="208"/>
    </location>
</feature>
<feature type="transmembrane region" description="Helical" evidence="5">
    <location>
        <begin position="132"/>
        <end position="153"/>
    </location>
</feature>
<feature type="transmembrane region" description="Helical" evidence="5">
    <location>
        <begin position="71"/>
        <end position="90"/>
    </location>
</feature>
<feature type="transmembrane region" description="Helical" evidence="5">
    <location>
        <begin position="102"/>
        <end position="120"/>
    </location>
</feature>
<evidence type="ECO:0000256" key="1">
    <source>
        <dbReference type="ARBA" id="ARBA00004141"/>
    </source>
</evidence>
<accession>A0A4P8IMW0</accession>
<dbReference type="InterPro" id="IPR036259">
    <property type="entry name" value="MFS_trans_sf"/>
</dbReference>
<evidence type="ECO:0000256" key="4">
    <source>
        <dbReference type="ARBA" id="ARBA00023136"/>
    </source>
</evidence>
<dbReference type="Proteomes" id="UP000298656">
    <property type="component" value="Chromosome 1"/>
</dbReference>
<feature type="transmembrane region" description="Helical" evidence="5">
    <location>
        <begin position="160"/>
        <end position="181"/>
    </location>
</feature>
<dbReference type="Gene3D" id="1.20.1250.20">
    <property type="entry name" value="MFS general substrate transporter like domains"/>
    <property type="match status" value="1"/>
</dbReference>
<keyword evidence="2 5" id="KW-0812">Transmembrane</keyword>
<sequence length="441" mass="44661">MEVKDKKAAVAEEASAEVSAAVSAEVSATGRAGRCFALAVCFLIVVLDGFNTTSISFVVPTLARAWQLAPALFTPVFVATNVGAAIGFVVTGPLAHRIGQRLVGLASVVLFGGCTLLTVYAGDIMSLSAMRVLAAIGLGAALPIAITASAGILGAKHKVAASILVTTGMSVGAVIGGLVGGPLMHRFGWQSVFVLGGTLPFLVVPAFYRVLRTAGQASGQHAAERGANQLKALFKNGLAGYTCLLWLFSFLIFMDVYALLFWLPTLLVAFGFSLDHAPAGMAAFSVGGLSGNLLMTAAVAAMTLKGNLRIKSALTIGVACVIASIAALSQAALPPPGVLLLIGVIGAGLVNGIMGQTALAVDFYPANLRATGVGMGHAMGRIGSFVGPAIGGALLSLGWAPRDIILTAILPALGAIVTLIALTLTGRRAGSRAAGHALVEH</sequence>
<feature type="transmembrane region" description="Helical" evidence="5">
    <location>
        <begin position="339"/>
        <end position="361"/>
    </location>
</feature>
<dbReference type="PANTHER" id="PTHR23508:SF10">
    <property type="entry name" value="CARBOXYLIC ACID TRANSPORTER PROTEIN HOMOLOG"/>
    <property type="match status" value="1"/>
</dbReference>
<keyword evidence="8" id="KW-1185">Reference proteome</keyword>
<feature type="transmembrane region" description="Helical" evidence="5">
    <location>
        <begin position="405"/>
        <end position="424"/>
    </location>
</feature>